<proteinExistence type="predicted"/>
<name>A0ACC2L2E8_PERAE</name>
<evidence type="ECO:0000313" key="2">
    <source>
        <dbReference type="Proteomes" id="UP001234297"/>
    </source>
</evidence>
<sequence>MVLDRLASPLLRAHARTREARVFVGDTGSSWIVQSPIILVMYRRQGRENDLSRQLLSLPPFPATPCLLHVKKTAAYEWLPSARSLTTSLTSPAPSSSSRATSTRTPVRGIKTSKRPVAVVV</sequence>
<dbReference type="Proteomes" id="UP001234297">
    <property type="component" value="Chromosome 6"/>
</dbReference>
<gene>
    <name evidence="1" type="ORF">MRB53_020564</name>
</gene>
<organism evidence="1 2">
    <name type="scientific">Persea americana</name>
    <name type="common">Avocado</name>
    <dbReference type="NCBI Taxonomy" id="3435"/>
    <lineage>
        <taxon>Eukaryota</taxon>
        <taxon>Viridiplantae</taxon>
        <taxon>Streptophyta</taxon>
        <taxon>Embryophyta</taxon>
        <taxon>Tracheophyta</taxon>
        <taxon>Spermatophyta</taxon>
        <taxon>Magnoliopsida</taxon>
        <taxon>Magnoliidae</taxon>
        <taxon>Laurales</taxon>
        <taxon>Lauraceae</taxon>
        <taxon>Persea</taxon>
    </lineage>
</organism>
<evidence type="ECO:0000313" key="1">
    <source>
        <dbReference type="EMBL" id="KAJ8627257.1"/>
    </source>
</evidence>
<accession>A0ACC2L2E8</accession>
<comment type="caution">
    <text evidence="1">The sequence shown here is derived from an EMBL/GenBank/DDBJ whole genome shotgun (WGS) entry which is preliminary data.</text>
</comment>
<keyword evidence="2" id="KW-1185">Reference proteome</keyword>
<protein>
    <submittedName>
        <fullName evidence="1">Uncharacterized protein</fullName>
    </submittedName>
</protein>
<reference evidence="1 2" key="1">
    <citation type="journal article" date="2022" name="Hortic Res">
        <title>A haplotype resolved chromosomal level avocado genome allows analysis of novel avocado genes.</title>
        <authorList>
            <person name="Nath O."/>
            <person name="Fletcher S.J."/>
            <person name="Hayward A."/>
            <person name="Shaw L.M."/>
            <person name="Masouleh A.K."/>
            <person name="Furtado A."/>
            <person name="Henry R.J."/>
            <person name="Mitter N."/>
        </authorList>
    </citation>
    <scope>NUCLEOTIDE SEQUENCE [LARGE SCALE GENOMIC DNA]</scope>
    <source>
        <strain evidence="2">cv. Hass</strain>
    </source>
</reference>
<dbReference type="EMBL" id="CM056814">
    <property type="protein sequence ID" value="KAJ8627257.1"/>
    <property type="molecule type" value="Genomic_DNA"/>
</dbReference>